<comment type="subcellular location">
    <subcellularLocation>
        <location evidence="6">Cytoplasm</location>
    </subcellularLocation>
</comment>
<name>A0A1V1PE70_9BACT</name>
<dbReference type="InterPro" id="IPR016914">
    <property type="entry name" value="TrmL"/>
</dbReference>
<dbReference type="GO" id="GO:0141098">
    <property type="term" value="F:tRNA (cytidine(34)-2'-O)-methyltransferase activity"/>
    <property type="evidence" value="ECO:0007669"/>
    <property type="project" value="RHEA"/>
</dbReference>
<dbReference type="Proteomes" id="UP000189670">
    <property type="component" value="Unassembled WGS sequence"/>
</dbReference>
<dbReference type="FunFam" id="3.40.1280.10:FF:000002">
    <property type="entry name" value="Peptidylprolyl isomerase"/>
    <property type="match status" value="1"/>
</dbReference>
<dbReference type="EC" id="2.1.1.207" evidence="6"/>
<dbReference type="GO" id="GO:0042802">
    <property type="term" value="F:identical protein binding"/>
    <property type="evidence" value="ECO:0007669"/>
    <property type="project" value="UniProtKB-ARBA"/>
</dbReference>
<dbReference type="EMBL" id="ATBP01000091">
    <property type="protein sequence ID" value="ETR73063.1"/>
    <property type="molecule type" value="Genomic_DNA"/>
</dbReference>
<dbReference type="SUPFAM" id="SSF75217">
    <property type="entry name" value="alpha/beta knot"/>
    <property type="match status" value="1"/>
</dbReference>
<dbReference type="GO" id="GO:0141102">
    <property type="term" value="F:tRNA (5-carboxymethylaminomethyluridine(34)-2'-O)-methyltransferase activity"/>
    <property type="evidence" value="ECO:0007669"/>
    <property type="project" value="RHEA"/>
</dbReference>
<dbReference type="GO" id="GO:0005737">
    <property type="term" value="C:cytoplasm"/>
    <property type="evidence" value="ECO:0007669"/>
    <property type="project" value="UniProtKB-SubCell"/>
</dbReference>
<dbReference type="GO" id="GO:0002130">
    <property type="term" value="P:wobble position ribose methylation"/>
    <property type="evidence" value="ECO:0007669"/>
    <property type="project" value="TreeGrafter"/>
</dbReference>
<evidence type="ECO:0000256" key="2">
    <source>
        <dbReference type="ARBA" id="ARBA00022603"/>
    </source>
</evidence>
<protein>
    <recommendedName>
        <fullName evidence="6">Putative tRNA (cytidine(34)-2'-O)-methyltransferase</fullName>
        <ecNumber evidence="6">2.1.1.207</ecNumber>
    </recommendedName>
    <alternativeName>
        <fullName evidence="6">tRNA (cytidine/uridine-2'-O-)-methyltransferase</fullName>
    </alternativeName>
</protein>
<evidence type="ECO:0000256" key="3">
    <source>
        <dbReference type="ARBA" id="ARBA00022679"/>
    </source>
</evidence>
<feature type="domain" description="tRNA/rRNA methyltransferase SpoU type" evidence="8">
    <location>
        <begin position="9"/>
        <end position="149"/>
    </location>
</feature>
<dbReference type="InterPro" id="IPR029028">
    <property type="entry name" value="Alpha/beta_knot_MTases"/>
</dbReference>
<keyword evidence="3 6" id="KW-0808">Transferase</keyword>
<comment type="caution">
    <text evidence="6">Lacks conserved residue(s) required for the propagation of feature annotation.</text>
</comment>
<dbReference type="PANTHER" id="PTHR42971">
    <property type="entry name" value="TRNA (CYTIDINE(34)-2'-O)-METHYLTRANSFERASE"/>
    <property type="match status" value="1"/>
</dbReference>
<feature type="binding site" evidence="6 7">
    <location>
        <position position="108"/>
    </location>
    <ligand>
        <name>S-adenosyl-L-methionine</name>
        <dbReference type="ChEBI" id="CHEBI:59789"/>
    </ligand>
</feature>
<evidence type="ECO:0000256" key="6">
    <source>
        <dbReference type="HAMAP-Rule" id="MF_01885"/>
    </source>
</evidence>
<keyword evidence="2 6" id="KW-0489">Methyltransferase</keyword>
<evidence type="ECO:0000313" key="9">
    <source>
        <dbReference type="EMBL" id="ETR73063.1"/>
    </source>
</evidence>
<keyword evidence="1 6" id="KW-0963">Cytoplasm</keyword>
<comment type="function">
    <text evidence="6">Could methylate the ribose at the nucleotide 34 wobble position in tRNA.</text>
</comment>
<comment type="caution">
    <text evidence="9">The sequence shown here is derived from an EMBL/GenBank/DDBJ whole genome shotgun (WGS) entry which is preliminary data.</text>
</comment>
<dbReference type="InterPro" id="IPR029026">
    <property type="entry name" value="tRNA_m1G_MTases_N"/>
</dbReference>
<comment type="catalytic activity">
    <reaction evidence="6">
        <text>5-carboxymethylaminomethyluridine(34) in tRNA(Leu) + S-adenosyl-L-methionine = 5-carboxymethylaminomethyl-2'-O-methyluridine(34) in tRNA(Leu) + S-adenosyl-L-homocysteine + H(+)</text>
        <dbReference type="Rhea" id="RHEA:43088"/>
        <dbReference type="Rhea" id="RHEA-COMP:10333"/>
        <dbReference type="Rhea" id="RHEA-COMP:10334"/>
        <dbReference type="ChEBI" id="CHEBI:15378"/>
        <dbReference type="ChEBI" id="CHEBI:57856"/>
        <dbReference type="ChEBI" id="CHEBI:59789"/>
        <dbReference type="ChEBI" id="CHEBI:74508"/>
        <dbReference type="ChEBI" id="CHEBI:74511"/>
        <dbReference type="EC" id="2.1.1.207"/>
    </reaction>
</comment>
<accession>A0A1V1PE70</accession>
<feature type="binding site" evidence="6 7">
    <location>
        <position position="128"/>
    </location>
    <ligand>
        <name>S-adenosyl-L-methionine</name>
        <dbReference type="ChEBI" id="CHEBI:59789"/>
    </ligand>
</feature>
<dbReference type="Gene3D" id="3.40.1280.10">
    <property type="match status" value="1"/>
</dbReference>
<feature type="binding site" evidence="6 7">
    <location>
        <position position="137"/>
    </location>
    <ligand>
        <name>S-adenosyl-L-methionine</name>
        <dbReference type="ChEBI" id="CHEBI:59789"/>
    </ligand>
</feature>
<evidence type="ECO:0000256" key="1">
    <source>
        <dbReference type="ARBA" id="ARBA00022490"/>
    </source>
</evidence>
<dbReference type="InterPro" id="IPR001537">
    <property type="entry name" value="SpoU_MeTrfase"/>
</dbReference>
<evidence type="ECO:0000259" key="8">
    <source>
        <dbReference type="Pfam" id="PF00588"/>
    </source>
</evidence>
<dbReference type="Pfam" id="PF00588">
    <property type="entry name" value="SpoU_methylase"/>
    <property type="match status" value="1"/>
</dbReference>
<dbReference type="AlphaFoldDB" id="A0A1V1PE70"/>
<dbReference type="PIRSF" id="PIRSF029256">
    <property type="entry name" value="SpoU_TrmH_prd"/>
    <property type="match status" value="1"/>
</dbReference>
<dbReference type="PANTHER" id="PTHR42971:SF1">
    <property type="entry name" value="TRNA (CYTIDINE(34)-2'-O)-METHYLTRANSFERASE"/>
    <property type="match status" value="1"/>
</dbReference>
<keyword evidence="5 6" id="KW-0819">tRNA processing</keyword>
<organism evidence="9 10">
    <name type="scientific">Candidatus Magnetoglobus multicellularis str. Araruama</name>
    <dbReference type="NCBI Taxonomy" id="890399"/>
    <lineage>
        <taxon>Bacteria</taxon>
        <taxon>Pseudomonadati</taxon>
        <taxon>Thermodesulfobacteriota</taxon>
        <taxon>Desulfobacteria</taxon>
        <taxon>Desulfobacterales</taxon>
        <taxon>Desulfobacteraceae</taxon>
        <taxon>Candidatus Magnetoglobus</taxon>
    </lineage>
</organism>
<comment type="catalytic activity">
    <reaction evidence="6">
        <text>cytidine(34) in tRNA + S-adenosyl-L-methionine = 2'-O-methylcytidine(34) in tRNA + S-adenosyl-L-homocysteine + H(+)</text>
        <dbReference type="Rhea" id="RHEA:43084"/>
        <dbReference type="Rhea" id="RHEA-COMP:10331"/>
        <dbReference type="Rhea" id="RHEA-COMP:10332"/>
        <dbReference type="ChEBI" id="CHEBI:15378"/>
        <dbReference type="ChEBI" id="CHEBI:57856"/>
        <dbReference type="ChEBI" id="CHEBI:59789"/>
        <dbReference type="ChEBI" id="CHEBI:74495"/>
        <dbReference type="ChEBI" id="CHEBI:82748"/>
        <dbReference type="EC" id="2.1.1.207"/>
    </reaction>
</comment>
<sequence length="157" mass="17815">MTETHDPQFNLVVVHPQIPPNTGNIARTCAATHSPLHLVGPLGFDISHKAVKRAGLDYWDYVDMSYYESFEAFEKQLDSKARMIGFTKKGTVKYSDIQYKDNDWLLFGSETEGLPDYILERCHMPAYIPISEKYVRSLNLATAVAIGLYEARRQVGL</sequence>
<keyword evidence="4 6" id="KW-0949">S-adenosyl-L-methionine</keyword>
<evidence type="ECO:0000256" key="7">
    <source>
        <dbReference type="PIRSR" id="PIRSR029256-1"/>
    </source>
</evidence>
<comment type="similarity">
    <text evidence="6">Belongs to the class IV-like SAM-binding methyltransferase superfamily. RNA methyltransferase TrmH family. TrmL subfamily.</text>
</comment>
<proteinExistence type="inferred from homology"/>
<evidence type="ECO:0000256" key="5">
    <source>
        <dbReference type="ARBA" id="ARBA00022694"/>
    </source>
</evidence>
<gene>
    <name evidence="9" type="ORF">OMM_07173</name>
</gene>
<dbReference type="CDD" id="cd18094">
    <property type="entry name" value="SpoU-like_TrmL"/>
    <property type="match status" value="1"/>
</dbReference>
<evidence type="ECO:0000256" key="4">
    <source>
        <dbReference type="ARBA" id="ARBA00022691"/>
    </source>
</evidence>
<reference evidence="10" key="1">
    <citation type="submission" date="2012-11" db="EMBL/GenBank/DDBJ databases">
        <authorList>
            <person name="Lucero-Rivera Y.E."/>
            <person name="Tovar-Ramirez D."/>
        </authorList>
    </citation>
    <scope>NUCLEOTIDE SEQUENCE [LARGE SCALE GENOMIC DNA]</scope>
    <source>
        <strain evidence="10">Araruama</strain>
    </source>
</reference>
<evidence type="ECO:0000313" key="10">
    <source>
        <dbReference type="Proteomes" id="UP000189670"/>
    </source>
</evidence>
<dbReference type="GO" id="GO:0003723">
    <property type="term" value="F:RNA binding"/>
    <property type="evidence" value="ECO:0007669"/>
    <property type="project" value="InterPro"/>
</dbReference>
<dbReference type="HAMAP" id="MF_01885">
    <property type="entry name" value="tRNA_methyltr_TrmL"/>
    <property type="match status" value="1"/>
</dbReference>